<dbReference type="InterPro" id="IPR019983">
    <property type="entry name" value="Pept_T1A_Psome_bsu_arc"/>
</dbReference>
<dbReference type="InterPro" id="IPR016050">
    <property type="entry name" value="Proteasome_bsu_CS"/>
</dbReference>
<organism evidence="10">
    <name type="scientific">uncultured marine thaumarchaeote KM3_06_C02</name>
    <dbReference type="NCBI Taxonomy" id="1455976"/>
    <lineage>
        <taxon>Archaea</taxon>
        <taxon>Nitrososphaerota</taxon>
        <taxon>environmental samples</taxon>
    </lineage>
</organism>
<evidence type="ECO:0000256" key="6">
    <source>
        <dbReference type="ARBA" id="ARBA00022813"/>
    </source>
</evidence>
<feature type="chain" id="PRO_5023325550" description="Proteasome subunit beta" evidence="9">
    <location>
        <begin position="10"/>
        <end position="199"/>
    </location>
</feature>
<dbReference type="EMBL" id="KF900541">
    <property type="protein sequence ID" value="AIE98697.1"/>
    <property type="molecule type" value="Genomic_DNA"/>
</dbReference>
<keyword evidence="7 9" id="KW-0647">Proteasome</keyword>
<evidence type="ECO:0000256" key="3">
    <source>
        <dbReference type="ARBA" id="ARBA00022670"/>
    </source>
</evidence>
<dbReference type="PANTHER" id="PTHR32194">
    <property type="entry name" value="METALLOPROTEASE TLDD"/>
    <property type="match status" value="1"/>
</dbReference>
<dbReference type="PROSITE" id="PS00854">
    <property type="entry name" value="PROTEASOME_BETA_1"/>
    <property type="match status" value="1"/>
</dbReference>
<dbReference type="PANTHER" id="PTHR32194:SF0">
    <property type="entry name" value="ATP-DEPENDENT PROTEASE SUBUNIT HSLV"/>
    <property type="match status" value="1"/>
</dbReference>
<keyword evidence="6 9" id="KW-0068">Autocatalytic cleavage</keyword>
<evidence type="ECO:0000256" key="8">
    <source>
        <dbReference type="ARBA" id="ARBA00023145"/>
    </source>
</evidence>
<name>A0A075GAJ0_9ARCH</name>
<keyword evidence="5 9" id="KW-0378">Hydrolase</keyword>
<dbReference type="Pfam" id="PF00227">
    <property type="entry name" value="Proteasome"/>
    <property type="match status" value="1"/>
</dbReference>
<dbReference type="PROSITE" id="PS51476">
    <property type="entry name" value="PROTEASOME_BETA_2"/>
    <property type="match status" value="1"/>
</dbReference>
<sequence length="199" mass="21553">MFNEAFIPGATAVGITFKEGVVLGAEKRIAYGRFIVSSSGKKVFTITDTVGAAFAGMIGDMQILVREMTSYVKLREMEIRRNMTPQSVAKLMSVLLFERRFAPFITQTILGGIDDKPYIYVLDPLGSVIPDDYACVGSGAETALGVIDSDFKNNMDEERSKELVASSIRSACKRDAASGNGIDLLILTSKGSKIESMSL</sequence>
<dbReference type="GO" id="GO:0004298">
    <property type="term" value="F:threonine-type endopeptidase activity"/>
    <property type="evidence" value="ECO:0007669"/>
    <property type="project" value="UniProtKB-UniRule"/>
</dbReference>
<dbReference type="AlphaFoldDB" id="A0A075GAJ0"/>
<comment type="similarity">
    <text evidence="9">Belongs to the peptidase T1B family.</text>
</comment>
<evidence type="ECO:0000256" key="2">
    <source>
        <dbReference type="ARBA" id="ARBA00022490"/>
    </source>
</evidence>
<comment type="caution">
    <text evidence="9">Lacks conserved residue(s) required for the propagation of feature annotation.</text>
</comment>
<dbReference type="EC" id="3.4.25.1" evidence="9"/>
<reference evidence="10" key="1">
    <citation type="journal article" date="2014" name="Genome Biol. Evol.">
        <title>Pangenome evidence for extensive interdomain horizontal transfer affecting lineage core and shell genes in uncultured planktonic thaumarchaeota and euryarchaeota.</title>
        <authorList>
            <person name="Deschamps P."/>
            <person name="Zivanovic Y."/>
            <person name="Moreira D."/>
            <person name="Rodriguez-Valera F."/>
            <person name="Lopez-Garcia P."/>
        </authorList>
    </citation>
    <scope>NUCLEOTIDE SEQUENCE</scope>
</reference>
<dbReference type="InterPro" id="IPR029055">
    <property type="entry name" value="Ntn_hydrolases_N"/>
</dbReference>
<evidence type="ECO:0000313" key="10">
    <source>
        <dbReference type="EMBL" id="AIE98697.1"/>
    </source>
</evidence>
<evidence type="ECO:0000256" key="9">
    <source>
        <dbReference type="HAMAP-Rule" id="MF_02113"/>
    </source>
</evidence>
<proteinExistence type="inferred from homology"/>
<dbReference type="GO" id="GO:0005737">
    <property type="term" value="C:cytoplasm"/>
    <property type="evidence" value="ECO:0007669"/>
    <property type="project" value="UniProtKB-SubCell"/>
</dbReference>
<dbReference type="InterPro" id="IPR023333">
    <property type="entry name" value="Proteasome_suB-type"/>
</dbReference>
<keyword evidence="8 9" id="KW-0865">Zymogen</keyword>
<dbReference type="GO" id="GO:0019774">
    <property type="term" value="C:proteasome core complex, beta-subunit complex"/>
    <property type="evidence" value="ECO:0007669"/>
    <property type="project" value="UniProtKB-UniRule"/>
</dbReference>
<evidence type="ECO:0000256" key="1">
    <source>
        <dbReference type="ARBA" id="ARBA00001198"/>
    </source>
</evidence>
<dbReference type="InterPro" id="IPR000243">
    <property type="entry name" value="Pept_T1A_subB"/>
</dbReference>
<comment type="subcellular location">
    <subcellularLocation>
        <location evidence="9">Cytoplasm</location>
    </subcellularLocation>
</comment>
<accession>A0A075GAJ0</accession>
<keyword evidence="3 9" id="KW-0645">Protease</keyword>
<dbReference type="InterPro" id="IPR001353">
    <property type="entry name" value="Proteasome_sua/b"/>
</dbReference>
<dbReference type="SUPFAM" id="SSF56235">
    <property type="entry name" value="N-terminal nucleophile aminohydrolases (Ntn hydrolases)"/>
    <property type="match status" value="1"/>
</dbReference>
<gene>
    <name evidence="10" type="primary">prcB</name>
    <name evidence="9 10" type="synonym">psmB</name>
</gene>
<feature type="propeptide" id="PRO_5005001650" description="Removed in mature form; by autocatalysis" evidence="9">
    <location>
        <begin position="1"/>
        <end position="9"/>
    </location>
</feature>
<dbReference type="GO" id="GO:0010498">
    <property type="term" value="P:proteasomal protein catabolic process"/>
    <property type="evidence" value="ECO:0007669"/>
    <property type="project" value="UniProtKB-UniRule"/>
</dbReference>
<dbReference type="HAMAP" id="MF_02113_A">
    <property type="entry name" value="Proteasome_B_A"/>
    <property type="match status" value="1"/>
</dbReference>
<dbReference type="PRINTS" id="PR00141">
    <property type="entry name" value="PROTEASOME"/>
</dbReference>
<keyword evidence="4 9" id="KW-0888">Threonine protease</keyword>
<evidence type="ECO:0000256" key="4">
    <source>
        <dbReference type="ARBA" id="ARBA00022698"/>
    </source>
</evidence>
<evidence type="ECO:0000256" key="5">
    <source>
        <dbReference type="ARBA" id="ARBA00022801"/>
    </source>
</evidence>
<comment type="catalytic activity">
    <reaction evidence="1 9">
        <text>Cleavage of peptide bonds with very broad specificity.</text>
        <dbReference type="EC" id="3.4.25.1"/>
    </reaction>
</comment>
<keyword evidence="2 9" id="KW-0963">Cytoplasm</keyword>
<comment type="function">
    <text evidence="9">Component of the proteasome core, a large protease complex with broad specificity involved in protein degradation.</text>
</comment>
<evidence type="ECO:0000256" key="7">
    <source>
        <dbReference type="ARBA" id="ARBA00022942"/>
    </source>
</evidence>
<protein>
    <recommendedName>
        <fullName evidence="9">Proteasome subunit beta</fullName>
        <ecNumber evidence="9">3.4.25.1</ecNumber>
    </recommendedName>
    <alternativeName>
        <fullName evidence="9">20S proteasome beta subunit</fullName>
    </alternativeName>
    <alternativeName>
        <fullName evidence="9">Proteasome core protein PsmB</fullName>
    </alternativeName>
</protein>
<comment type="activity regulation">
    <text evidence="9">The formation of the proteasomal ATPase PAN-20S proteasome complex, via the docking of the C-termini of PAN into the intersubunit pockets in the alpha-rings, triggers opening of the gate for substrate entry. Interconversion between the open-gate and close-gate conformations leads to a dynamic regulation of the 20S proteasome proteolysis activity.</text>
</comment>
<comment type="subunit">
    <text evidence="9">The 20S proteasome core is composed of 14 alpha and 14 beta subunits that assemble into four stacked heptameric rings, resulting in a barrel-shaped structure. The two inner rings, each composed of seven catalytic beta subunits, are sandwiched by two outer rings, each composed of seven alpha subunits. The catalytic chamber with the active sites is on the inside of the barrel. Has a gated structure, the ends of the cylinder being occluded by the N-termini of the alpha-subunits. Is capped at one or both ends by the proteasome regulatory ATPase, PAN.</text>
</comment>
<dbReference type="Gene3D" id="3.60.20.10">
    <property type="entry name" value="Glutamine Phosphoribosylpyrophosphate, subunit 1, domain 1"/>
    <property type="match status" value="1"/>
</dbReference>